<comment type="caution">
    <text evidence="2">The sequence shown here is derived from an EMBL/GenBank/DDBJ whole genome shotgun (WGS) entry which is preliminary data.</text>
</comment>
<name>A0A1F8C3L0_9BACT</name>
<accession>A0A1F8C3L0</accession>
<feature type="domain" description="Schlafen AlbA-2" evidence="1">
    <location>
        <begin position="15"/>
        <end position="138"/>
    </location>
</feature>
<evidence type="ECO:0000313" key="3">
    <source>
        <dbReference type="Proteomes" id="UP000178429"/>
    </source>
</evidence>
<dbReference type="STRING" id="1802525.A2975_01195"/>
<evidence type="ECO:0000259" key="1">
    <source>
        <dbReference type="Pfam" id="PF04326"/>
    </source>
</evidence>
<evidence type="ECO:0000313" key="2">
    <source>
        <dbReference type="EMBL" id="OGM70873.1"/>
    </source>
</evidence>
<proteinExistence type="predicted"/>
<reference evidence="2 3" key="1">
    <citation type="journal article" date="2016" name="Nat. Commun.">
        <title>Thousands of microbial genomes shed light on interconnected biogeochemical processes in an aquifer system.</title>
        <authorList>
            <person name="Anantharaman K."/>
            <person name="Brown C.T."/>
            <person name="Hug L.A."/>
            <person name="Sharon I."/>
            <person name="Castelle C.J."/>
            <person name="Probst A.J."/>
            <person name="Thomas B.C."/>
            <person name="Singh A."/>
            <person name="Wilkins M.J."/>
            <person name="Karaoz U."/>
            <person name="Brodie E.L."/>
            <person name="Williams K.H."/>
            <person name="Hubbard S.S."/>
            <person name="Banfield J.F."/>
        </authorList>
    </citation>
    <scope>NUCLEOTIDE SEQUENCE [LARGE SCALE GENOMIC DNA]</scope>
</reference>
<dbReference type="Pfam" id="PF04326">
    <property type="entry name" value="SLFN_AlbA_2"/>
    <property type="match status" value="1"/>
</dbReference>
<dbReference type="Gene3D" id="3.30.950.30">
    <property type="entry name" value="Schlafen, AAA domain"/>
    <property type="match status" value="1"/>
</dbReference>
<dbReference type="InterPro" id="IPR038461">
    <property type="entry name" value="Schlafen_AlbA_2_dom_sf"/>
</dbReference>
<gene>
    <name evidence="2" type="ORF">A2975_01195</name>
</gene>
<organism evidence="2 3">
    <name type="scientific">Candidatus Woesebacteria bacterium RIFCSPLOWO2_01_FULL_44_14</name>
    <dbReference type="NCBI Taxonomy" id="1802525"/>
    <lineage>
        <taxon>Bacteria</taxon>
        <taxon>Candidatus Woeseibacteriota</taxon>
    </lineage>
</organism>
<sequence length="198" mass="22316">MRTEDLEIVLDGGTETQSLDFKKSCPWSMNTFAKDILAMANVQGGGTIVIGVVEEKDGSYTRQGIFEEHKKTYTTDGIMDDMSKFADPYVQVSVKPLKDKKGVEYAILTIEPFRDIPVICKKDSDDTKRGCIYYRNRDGRPNSAVISNSFDMRDLIERAVVQSAKRAKDIGFVLPSSDDAKLMMKAIEERLKRERGDL</sequence>
<dbReference type="AlphaFoldDB" id="A0A1F8C3L0"/>
<dbReference type="InterPro" id="IPR007421">
    <property type="entry name" value="Schlafen_AlbA_2_dom"/>
</dbReference>
<protein>
    <recommendedName>
        <fullName evidence="1">Schlafen AlbA-2 domain-containing protein</fullName>
    </recommendedName>
</protein>
<dbReference type="Proteomes" id="UP000178429">
    <property type="component" value="Unassembled WGS sequence"/>
</dbReference>
<dbReference type="EMBL" id="MGHL01000001">
    <property type="protein sequence ID" value="OGM70873.1"/>
    <property type="molecule type" value="Genomic_DNA"/>
</dbReference>